<evidence type="ECO:0000256" key="1">
    <source>
        <dbReference type="ARBA" id="ARBA00022729"/>
    </source>
</evidence>
<keyword evidence="10" id="KW-1185">Reference proteome</keyword>
<feature type="domain" description="EGF-like" evidence="7">
    <location>
        <begin position="2"/>
        <end position="43"/>
    </location>
</feature>
<accession>A0A8S3Z077</accession>
<dbReference type="Pfam" id="PF00090">
    <property type="entry name" value="TSP_1"/>
    <property type="match status" value="10"/>
</dbReference>
<dbReference type="PROSITE" id="PS01186">
    <property type="entry name" value="EGF_2"/>
    <property type="match status" value="1"/>
</dbReference>
<keyword evidence="3 6" id="KW-1015">Disulfide bond</keyword>
<dbReference type="Gene3D" id="2.20.100.10">
    <property type="entry name" value="Thrombospondin type-1 (TSP1) repeat"/>
    <property type="match status" value="10"/>
</dbReference>
<evidence type="ECO:0000313" key="10">
    <source>
        <dbReference type="Proteomes" id="UP000678393"/>
    </source>
</evidence>
<gene>
    <name evidence="9" type="ORF">CUNI_LOCUS8411</name>
</gene>
<dbReference type="SUPFAM" id="SSF56487">
    <property type="entry name" value="SRCR-like"/>
    <property type="match status" value="1"/>
</dbReference>
<dbReference type="Pfam" id="PF23106">
    <property type="entry name" value="EGF_Teneurin"/>
    <property type="match status" value="1"/>
</dbReference>
<organism evidence="9 10">
    <name type="scientific">Candidula unifasciata</name>
    <dbReference type="NCBI Taxonomy" id="100452"/>
    <lineage>
        <taxon>Eukaryota</taxon>
        <taxon>Metazoa</taxon>
        <taxon>Spiralia</taxon>
        <taxon>Lophotrochozoa</taxon>
        <taxon>Mollusca</taxon>
        <taxon>Gastropoda</taxon>
        <taxon>Heterobranchia</taxon>
        <taxon>Euthyneura</taxon>
        <taxon>Panpulmonata</taxon>
        <taxon>Eupulmonata</taxon>
        <taxon>Stylommatophora</taxon>
        <taxon>Helicina</taxon>
        <taxon>Helicoidea</taxon>
        <taxon>Geomitridae</taxon>
        <taxon>Candidula</taxon>
    </lineage>
</organism>
<dbReference type="AlphaFoldDB" id="A0A8S3Z077"/>
<feature type="disulfide bond" evidence="5">
    <location>
        <begin position="33"/>
        <end position="42"/>
    </location>
</feature>
<dbReference type="SMART" id="SM00209">
    <property type="entry name" value="TSP1"/>
    <property type="match status" value="10"/>
</dbReference>
<feature type="domain" description="SRCR" evidence="8">
    <location>
        <begin position="161"/>
        <end position="266"/>
    </location>
</feature>
<evidence type="ECO:0000256" key="5">
    <source>
        <dbReference type="PROSITE-ProRule" id="PRU00076"/>
    </source>
</evidence>
<dbReference type="InterPro" id="IPR000742">
    <property type="entry name" value="EGF"/>
</dbReference>
<protein>
    <submittedName>
        <fullName evidence="9">Uncharacterized protein</fullName>
    </submittedName>
</protein>
<dbReference type="Gene3D" id="3.10.250.10">
    <property type="entry name" value="SRCR-like domain"/>
    <property type="match status" value="1"/>
</dbReference>
<evidence type="ECO:0000259" key="8">
    <source>
        <dbReference type="PROSITE" id="PS50287"/>
    </source>
</evidence>
<feature type="non-terminal residue" evidence="9">
    <location>
        <position position="1"/>
    </location>
</feature>
<dbReference type="SUPFAM" id="SSF82895">
    <property type="entry name" value="TSP-1 type 1 repeat"/>
    <property type="match status" value="10"/>
</dbReference>
<keyword evidence="2" id="KW-0677">Repeat</keyword>
<dbReference type="PANTHER" id="PTHR22906">
    <property type="entry name" value="PROPERDIN"/>
    <property type="match status" value="1"/>
</dbReference>
<keyword evidence="5" id="KW-0245">EGF-like domain</keyword>
<dbReference type="Gene3D" id="2.10.25.10">
    <property type="entry name" value="Laminin"/>
    <property type="match status" value="1"/>
</dbReference>
<dbReference type="PRINTS" id="PR01705">
    <property type="entry name" value="TSP1REPEAT"/>
</dbReference>
<dbReference type="PROSITE" id="PS50287">
    <property type="entry name" value="SRCR_2"/>
    <property type="match status" value="1"/>
</dbReference>
<dbReference type="Pfam" id="PF00530">
    <property type="entry name" value="SRCR"/>
    <property type="match status" value="1"/>
</dbReference>
<dbReference type="GO" id="GO:0016020">
    <property type="term" value="C:membrane"/>
    <property type="evidence" value="ECO:0007669"/>
    <property type="project" value="InterPro"/>
</dbReference>
<dbReference type="InterPro" id="IPR036772">
    <property type="entry name" value="SRCR-like_dom_sf"/>
</dbReference>
<dbReference type="PROSITE" id="PS50026">
    <property type="entry name" value="EGF_3"/>
    <property type="match status" value="1"/>
</dbReference>
<evidence type="ECO:0000256" key="2">
    <source>
        <dbReference type="ARBA" id="ARBA00022737"/>
    </source>
</evidence>
<dbReference type="InterPro" id="IPR001190">
    <property type="entry name" value="SRCR"/>
</dbReference>
<name>A0A8S3Z077_9EUPU</name>
<evidence type="ECO:0000256" key="3">
    <source>
        <dbReference type="ARBA" id="ARBA00023157"/>
    </source>
</evidence>
<keyword evidence="4" id="KW-0325">Glycoprotein</keyword>
<dbReference type="PANTHER" id="PTHR22906:SF21">
    <property type="entry name" value="SEMA DOMAIN-CONTAINING PROTEIN"/>
    <property type="match status" value="1"/>
</dbReference>
<dbReference type="SMART" id="SM00202">
    <property type="entry name" value="SR"/>
    <property type="match status" value="1"/>
</dbReference>
<dbReference type="OrthoDB" id="446173at2759"/>
<dbReference type="EMBL" id="CAJHNH020001379">
    <property type="protein sequence ID" value="CAG5122853.1"/>
    <property type="molecule type" value="Genomic_DNA"/>
</dbReference>
<feature type="disulfide bond" evidence="6">
    <location>
        <begin position="232"/>
        <end position="242"/>
    </location>
</feature>
<dbReference type="PROSITE" id="PS50092">
    <property type="entry name" value="TSP1"/>
    <property type="match status" value="10"/>
</dbReference>
<dbReference type="FunFam" id="2.20.100.10:FF:000004">
    <property type="entry name" value="Adhesion G protein-coupled receptor B2"/>
    <property type="match status" value="1"/>
</dbReference>
<dbReference type="InterPro" id="IPR052065">
    <property type="entry name" value="Compl_asym_regulator"/>
</dbReference>
<comment type="caution">
    <text evidence="6">Lacks conserved residue(s) required for the propagation of feature annotation.</text>
</comment>
<proteinExistence type="predicted"/>
<evidence type="ECO:0000259" key="7">
    <source>
        <dbReference type="PROSITE" id="PS50026"/>
    </source>
</evidence>
<sequence>AALGPCAGDPCNGHGRCLETRSAAGTLVAMCLCDDGWTGTACSLADAGPQWSLWTEWTSCSVTCQRGWQVRKRECQDSNTLQTVNPTLCYGYAQEFAVCELQNCPALGAWGECSAHTSCGQGTKVRSRSCSNQGTPGVDRYCLGSSQKTAPCYSVACVGLLTLKGGVNPGEGRIELLDDIRNRWTLICANQMTKFIADLACRQAGWPGGYAAVKDGRFGKGNGQFGLSSINCVGTERSLAACQHNSWMQDTVCSDGSVVPGGVQCNVNGVWSLWSEWSGCSVTCENGTQTRTRKCDHPVRMYAGQNCKGPDLENKPCSLPMCPIAGVWNQWSDWSRCSVTCALGWQWRNRTCDGPYYSGAPCEGNSNETQACNPRPCPVDGFWKEWQSWAACSLTCGGGTRERTRQCNLGQYGGKNCTGNYSETEPCNQQNCPVDGVWASWSSWGTCSLTCGSGIQSRSRVCQGPYYGGANCTGLQENKQACNTQPCPVDGVFGEWTTWTTCTLTCGAGTQVRTRSCIGPYHGGRNCQGSFNETQKCNEQPCPIDGYYSEWSEWSPCTLSCGSGSQQRHRTCTPPLFGGTDCQGPASAVQACNTHHCPVDGFWLNWSPWSACNVTCGGGHQRRTRTCQEPQYGGLPCVGVSSEFLTCGEISCEIPGEWFPWSSWTLCTVTCGGGTRHRNRVCDMNSYKELTAPCLGEAQETVSCHTFDCLPLAHSCTELGERGFIDSVHAQIDPDGPDLSSLDPVTVFCDMVSHKGIRGHDQEERLRVQGYEGAMEFERVLTYNVSSFEHVVSVVDQSGHCEQYISWECYAALMHNSKDNNRMTGFKNRVFADYFGGAKPGSQGCACGMNHTCADPTFLCNCDSNDEVWRKDDGYLTYKEDLPVYSFVAGDTGGQEEEGFSQIGPLRCQGHAGSNPQAP</sequence>
<dbReference type="PROSITE" id="PS00022">
    <property type="entry name" value="EGF_1"/>
    <property type="match status" value="1"/>
</dbReference>
<dbReference type="Proteomes" id="UP000678393">
    <property type="component" value="Unassembled WGS sequence"/>
</dbReference>
<comment type="caution">
    <text evidence="9">The sequence shown here is derived from an EMBL/GenBank/DDBJ whole genome shotgun (WGS) entry which is preliminary data.</text>
</comment>
<dbReference type="InterPro" id="IPR000884">
    <property type="entry name" value="TSP1_rpt"/>
</dbReference>
<keyword evidence="1" id="KW-0732">Signal</keyword>
<evidence type="ECO:0000256" key="4">
    <source>
        <dbReference type="ARBA" id="ARBA00023180"/>
    </source>
</evidence>
<reference evidence="9" key="1">
    <citation type="submission" date="2021-04" db="EMBL/GenBank/DDBJ databases">
        <authorList>
            <consortium name="Molecular Ecology Group"/>
        </authorList>
    </citation>
    <scope>NUCLEOTIDE SEQUENCE</scope>
</reference>
<dbReference type="FunFam" id="2.20.100.10:FF:000001">
    <property type="entry name" value="semaphorin-5A isoform X1"/>
    <property type="match status" value="6"/>
</dbReference>
<dbReference type="InterPro" id="IPR036383">
    <property type="entry name" value="TSP1_rpt_sf"/>
</dbReference>
<dbReference type="SUPFAM" id="SSF57196">
    <property type="entry name" value="EGF/Laminin"/>
    <property type="match status" value="1"/>
</dbReference>
<evidence type="ECO:0000256" key="6">
    <source>
        <dbReference type="PROSITE-ProRule" id="PRU00196"/>
    </source>
</evidence>
<evidence type="ECO:0000313" key="9">
    <source>
        <dbReference type="EMBL" id="CAG5122853.1"/>
    </source>
</evidence>